<dbReference type="AlphaFoldDB" id="A0A511UWG5"/>
<protein>
    <submittedName>
        <fullName evidence="1">Uncharacterized protein</fullName>
    </submittedName>
</protein>
<evidence type="ECO:0000313" key="1">
    <source>
        <dbReference type="EMBL" id="GEN30975.1"/>
    </source>
</evidence>
<organism evidence="1 2">
    <name type="scientific">Cerasibacillus quisquiliarum</name>
    <dbReference type="NCBI Taxonomy" id="227865"/>
    <lineage>
        <taxon>Bacteria</taxon>
        <taxon>Bacillati</taxon>
        <taxon>Bacillota</taxon>
        <taxon>Bacilli</taxon>
        <taxon>Bacillales</taxon>
        <taxon>Bacillaceae</taxon>
        <taxon>Cerasibacillus</taxon>
    </lineage>
</organism>
<keyword evidence="2" id="KW-1185">Reference proteome</keyword>
<evidence type="ECO:0000313" key="2">
    <source>
        <dbReference type="Proteomes" id="UP000321491"/>
    </source>
</evidence>
<name>A0A511UWG5_9BACI</name>
<accession>A0A511UWG5</accession>
<sequence length="45" mass="5193">MCDKEEKEMGAIKKENVEKLREDLILSLVKKACDKNDKALKKLSE</sequence>
<proteinExistence type="predicted"/>
<dbReference type="Proteomes" id="UP000321491">
    <property type="component" value="Unassembled WGS sequence"/>
</dbReference>
<reference evidence="1 2" key="1">
    <citation type="submission" date="2019-07" db="EMBL/GenBank/DDBJ databases">
        <title>Whole genome shotgun sequence of Cerasibacillus quisquiliarum NBRC 102429.</title>
        <authorList>
            <person name="Hosoyama A."/>
            <person name="Uohara A."/>
            <person name="Ohji S."/>
            <person name="Ichikawa N."/>
        </authorList>
    </citation>
    <scope>NUCLEOTIDE SEQUENCE [LARGE SCALE GENOMIC DNA]</scope>
    <source>
        <strain evidence="1 2">NBRC 102429</strain>
    </source>
</reference>
<comment type="caution">
    <text evidence="1">The sequence shown here is derived from an EMBL/GenBank/DDBJ whole genome shotgun (WGS) entry which is preliminary data.</text>
</comment>
<gene>
    <name evidence="1" type="ORF">CQU01_12130</name>
</gene>
<dbReference type="EMBL" id="BJXW01000011">
    <property type="protein sequence ID" value="GEN30975.1"/>
    <property type="molecule type" value="Genomic_DNA"/>
</dbReference>